<dbReference type="AlphaFoldDB" id="A0A8H3E7C6"/>
<protein>
    <submittedName>
        <fullName evidence="1">Uncharacterized protein</fullName>
    </submittedName>
</protein>
<organism evidence="1 2">
    <name type="scientific">Rhizoctonia solani</name>
    <dbReference type="NCBI Taxonomy" id="456999"/>
    <lineage>
        <taxon>Eukaryota</taxon>
        <taxon>Fungi</taxon>
        <taxon>Dikarya</taxon>
        <taxon>Basidiomycota</taxon>
        <taxon>Agaricomycotina</taxon>
        <taxon>Agaricomycetes</taxon>
        <taxon>Cantharellales</taxon>
        <taxon>Ceratobasidiaceae</taxon>
        <taxon>Rhizoctonia</taxon>
    </lineage>
</organism>
<evidence type="ECO:0000313" key="1">
    <source>
        <dbReference type="EMBL" id="CAE7218909.1"/>
    </source>
</evidence>
<gene>
    <name evidence="1" type="ORF">RDB_LOCUS164143</name>
</gene>
<name>A0A8H3E7C6_9AGAM</name>
<evidence type="ECO:0000313" key="2">
    <source>
        <dbReference type="Proteomes" id="UP000663827"/>
    </source>
</evidence>
<dbReference type="Proteomes" id="UP000663827">
    <property type="component" value="Unassembled WGS sequence"/>
</dbReference>
<accession>A0A8H3E7C6</accession>
<proteinExistence type="predicted"/>
<sequence length="91" mass="9806">MTSNFHIQIHSLKQVSIIGCGSTRLRGHNGVGELVATSIVKERQSQLSVSERRPSRAQVGTVDVVCLDTALARSISMMTANEQGEQLQISG</sequence>
<reference evidence="1" key="1">
    <citation type="submission" date="2021-01" db="EMBL/GenBank/DDBJ databases">
        <authorList>
            <person name="Kaushik A."/>
        </authorList>
    </citation>
    <scope>NUCLEOTIDE SEQUENCE</scope>
    <source>
        <strain evidence="1">AG5</strain>
    </source>
</reference>
<dbReference type="EMBL" id="CAJNJQ010005452">
    <property type="protein sequence ID" value="CAE7218909.1"/>
    <property type="molecule type" value="Genomic_DNA"/>
</dbReference>
<comment type="caution">
    <text evidence="1">The sequence shown here is derived from an EMBL/GenBank/DDBJ whole genome shotgun (WGS) entry which is preliminary data.</text>
</comment>